<dbReference type="EMBL" id="SIJB01000008">
    <property type="protein sequence ID" value="NBI28059.1"/>
    <property type="molecule type" value="Genomic_DNA"/>
</dbReference>
<organism evidence="1 2">
    <name type="scientific">Chengkuizengella marina</name>
    <dbReference type="NCBI Taxonomy" id="2507566"/>
    <lineage>
        <taxon>Bacteria</taxon>
        <taxon>Bacillati</taxon>
        <taxon>Bacillota</taxon>
        <taxon>Bacilli</taxon>
        <taxon>Bacillales</taxon>
        <taxon>Paenibacillaceae</taxon>
        <taxon>Chengkuizengella</taxon>
    </lineage>
</organism>
<comment type="caution">
    <text evidence="1">The sequence shown here is derived from an EMBL/GenBank/DDBJ whole genome shotgun (WGS) entry which is preliminary data.</text>
</comment>
<dbReference type="RefSeq" id="WP_160644645.1">
    <property type="nucleotide sequence ID" value="NZ_SIJB01000008.1"/>
</dbReference>
<dbReference type="AlphaFoldDB" id="A0A6N9PX22"/>
<keyword evidence="2" id="KW-1185">Reference proteome</keyword>
<evidence type="ECO:0000313" key="2">
    <source>
        <dbReference type="Proteomes" id="UP000448943"/>
    </source>
</evidence>
<accession>A0A6N9PX22</accession>
<gene>
    <name evidence="1" type="ORF">ERL59_03675</name>
</gene>
<reference evidence="1 2" key="1">
    <citation type="submission" date="2019-01" db="EMBL/GenBank/DDBJ databases">
        <title>Chengkuizengella sp. nov., isolated from deep-sea sediment of East Pacific Ocean.</title>
        <authorList>
            <person name="Yang J."/>
            <person name="Lai Q."/>
            <person name="Shao Z."/>
        </authorList>
    </citation>
    <scope>NUCLEOTIDE SEQUENCE [LARGE SCALE GENOMIC DNA]</scope>
    <source>
        <strain evidence="1 2">YPA3-1-1</strain>
    </source>
</reference>
<evidence type="ECO:0000313" key="1">
    <source>
        <dbReference type="EMBL" id="NBI28059.1"/>
    </source>
</evidence>
<proteinExistence type="predicted"/>
<protein>
    <submittedName>
        <fullName evidence="1">Uncharacterized protein</fullName>
    </submittedName>
</protein>
<dbReference type="Proteomes" id="UP000448943">
    <property type="component" value="Unassembled WGS sequence"/>
</dbReference>
<name>A0A6N9PX22_9BACL</name>
<sequence>MRTIKYELEPEAYGAKNKFVSKEGTIAELIVDTGMLLDSSIDKVIPPLSTLNRMFLEGGYPCAAEWEPFQITEEEYIELVQHLISLPSPRPFRTLKDT</sequence>
<dbReference type="OrthoDB" id="2084057at2"/>